<dbReference type="RefSeq" id="WP_187721175.1">
    <property type="nucleotide sequence ID" value="NZ_BAABBL010000016.1"/>
</dbReference>
<dbReference type="CDD" id="cd06261">
    <property type="entry name" value="TM_PBP2"/>
    <property type="match status" value="1"/>
</dbReference>
<protein>
    <submittedName>
        <fullName evidence="9">Carbohydrate ABC transporter permease</fullName>
    </submittedName>
</protein>
<evidence type="ECO:0000313" key="10">
    <source>
        <dbReference type="Proteomes" id="UP000516117"/>
    </source>
</evidence>
<evidence type="ECO:0000256" key="5">
    <source>
        <dbReference type="ARBA" id="ARBA00022989"/>
    </source>
</evidence>
<comment type="similarity">
    <text evidence="7">Belongs to the binding-protein-dependent transport system permease family.</text>
</comment>
<sequence>MTATTRPQEGQGRASVNARQRTGTIIAMIILLGAAALAAFPLIVVLVTAFTPQSETLSWPPKLIPDTWTFANFPEVFERIPVWDQLRNTIIMAVGVTVLSLFFDSLAAYALACIQFRGRGFLLAVLIATMMIPFQSLLIPLYRMLSEFGWIGTLVGLIVPRASDVAGIFLLRQFFLLIPKDLHSAARIDGASEFRIYWSIILPNATGGLLTLGLFNFIGNWNDMLWPMVVTNSASDRTLTAGLALLNGSAQGVVPYGVTMAGSLISVLPLIVIFAIVQKRFIEGVATTGMKG</sequence>
<dbReference type="InterPro" id="IPR035906">
    <property type="entry name" value="MetI-like_sf"/>
</dbReference>
<dbReference type="Gene3D" id="1.10.3720.10">
    <property type="entry name" value="MetI-like"/>
    <property type="match status" value="1"/>
</dbReference>
<comment type="subcellular location">
    <subcellularLocation>
        <location evidence="1 7">Cell membrane</location>
        <topology evidence="1 7">Multi-pass membrane protein</topology>
    </subcellularLocation>
</comment>
<dbReference type="EMBL" id="CP060789">
    <property type="protein sequence ID" value="QNP56056.1"/>
    <property type="molecule type" value="Genomic_DNA"/>
</dbReference>
<feature type="transmembrane region" description="Helical" evidence="7">
    <location>
        <begin position="196"/>
        <end position="218"/>
    </location>
</feature>
<keyword evidence="2 7" id="KW-0813">Transport</keyword>
<dbReference type="InterPro" id="IPR000515">
    <property type="entry name" value="MetI-like"/>
</dbReference>
<dbReference type="PROSITE" id="PS50928">
    <property type="entry name" value="ABC_TM1"/>
    <property type="match status" value="1"/>
</dbReference>
<evidence type="ECO:0000256" key="4">
    <source>
        <dbReference type="ARBA" id="ARBA00022692"/>
    </source>
</evidence>
<proteinExistence type="inferred from homology"/>
<feature type="transmembrane region" description="Helical" evidence="7">
    <location>
        <begin position="148"/>
        <end position="175"/>
    </location>
</feature>
<dbReference type="AlphaFoldDB" id="A0A7H0H690"/>
<gene>
    <name evidence="9" type="ORF">H9L22_00520</name>
</gene>
<feature type="transmembrane region" description="Helical" evidence="7">
    <location>
        <begin position="90"/>
        <end position="114"/>
    </location>
</feature>
<dbReference type="KEGG" id="tdf:H9L22_00520"/>
<dbReference type="Proteomes" id="UP000516117">
    <property type="component" value="Chromosome"/>
</dbReference>
<name>A0A7H0H690_9ACTN</name>
<feature type="transmembrane region" description="Helical" evidence="7">
    <location>
        <begin position="121"/>
        <end position="142"/>
    </location>
</feature>
<feature type="transmembrane region" description="Helical" evidence="7">
    <location>
        <begin position="253"/>
        <end position="277"/>
    </location>
</feature>
<keyword evidence="10" id="KW-1185">Reference proteome</keyword>
<evidence type="ECO:0000256" key="7">
    <source>
        <dbReference type="RuleBase" id="RU363032"/>
    </source>
</evidence>
<dbReference type="PANTHER" id="PTHR43744:SF12">
    <property type="entry name" value="ABC TRANSPORTER PERMEASE PROTEIN MG189-RELATED"/>
    <property type="match status" value="1"/>
</dbReference>
<evidence type="ECO:0000256" key="6">
    <source>
        <dbReference type="ARBA" id="ARBA00023136"/>
    </source>
</evidence>
<feature type="domain" description="ABC transmembrane type-1" evidence="8">
    <location>
        <begin position="86"/>
        <end position="277"/>
    </location>
</feature>
<dbReference type="Pfam" id="PF00528">
    <property type="entry name" value="BPD_transp_1"/>
    <property type="match status" value="1"/>
</dbReference>
<evidence type="ECO:0000256" key="1">
    <source>
        <dbReference type="ARBA" id="ARBA00004651"/>
    </source>
</evidence>
<accession>A0A7H0H690</accession>
<organism evidence="9 10">
    <name type="scientific">Tessaracoccus defluvii</name>
    <dbReference type="NCBI Taxonomy" id="1285901"/>
    <lineage>
        <taxon>Bacteria</taxon>
        <taxon>Bacillati</taxon>
        <taxon>Actinomycetota</taxon>
        <taxon>Actinomycetes</taxon>
        <taxon>Propionibacteriales</taxon>
        <taxon>Propionibacteriaceae</taxon>
        <taxon>Tessaracoccus</taxon>
    </lineage>
</organism>
<evidence type="ECO:0000259" key="8">
    <source>
        <dbReference type="PROSITE" id="PS50928"/>
    </source>
</evidence>
<dbReference type="SUPFAM" id="SSF161098">
    <property type="entry name" value="MetI-like"/>
    <property type="match status" value="1"/>
</dbReference>
<evidence type="ECO:0000256" key="2">
    <source>
        <dbReference type="ARBA" id="ARBA00022448"/>
    </source>
</evidence>
<keyword evidence="6 7" id="KW-0472">Membrane</keyword>
<evidence type="ECO:0000256" key="3">
    <source>
        <dbReference type="ARBA" id="ARBA00022475"/>
    </source>
</evidence>
<keyword evidence="4 7" id="KW-0812">Transmembrane</keyword>
<keyword evidence="5 7" id="KW-1133">Transmembrane helix</keyword>
<evidence type="ECO:0000313" key="9">
    <source>
        <dbReference type="EMBL" id="QNP56056.1"/>
    </source>
</evidence>
<dbReference type="GO" id="GO:0055085">
    <property type="term" value="P:transmembrane transport"/>
    <property type="evidence" value="ECO:0007669"/>
    <property type="project" value="InterPro"/>
</dbReference>
<keyword evidence="3" id="KW-1003">Cell membrane</keyword>
<feature type="transmembrane region" description="Helical" evidence="7">
    <location>
        <begin position="25"/>
        <end position="50"/>
    </location>
</feature>
<dbReference type="GO" id="GO:0005886">
    <property type="term" value="C:plasma membrane"/>
    <property type="evidence" value="ECO:0007669"/>
    <property type="project" value="UniProtKB-SubCell"/>
</dbReference>
<reference evidence="9 10" key="1">
    <citation type="submission" date="2020-08" db="EMBL/GenBank/DDBJ databases">
        <title>Genome sequence of Tessaracoccus defluvii JCM 17540T.</title>
        <authorList>
            <person name="Hyun D.-W."/>
            <person name="Bae J.-W."/>
        </authorList>
    </citation>
    <scope>NUCLEOTIDE SEQUENCE [LARGE SCALE GENOMIC DNA]</scope>
    <source>
        <strain evidence="9 10">JCM 17540</strain>
    </source>
</reference>
<dbReference type="PANTHER" id="PTHR43744">
    <property type="entry name" value="ABC TRANSPORTER PERMEASE PROTEIN MG189-RELATED-RELATED"/>
    <property type="match status" value="1"/>
</dbReference>